<dbReference type="GO" id="GO:0004386">
    <property type="term" value="F:helicase activity"/>
    <property type="evidence" value="ECO:0007669"/>
    <property type="project" value="UniProtKB-KW"/>
</dbReference>
<protein>
    <submittedName>
        <fullName evidence="3">Helicase-associated domain-containing protein</fullName>
    </submittedName>
</protein>
<sequence length="647" mass="67707">MTAAPAPRSLADQLRLWSEERLAHLLRLRPDLATPPPQDSTQLASRAATRASALRALDRLTLADLAVLHDLVGRGATPRADLEGASASVARLEELALVWEGSDGLRAVTVVAELLARATAPTGAVPEPELVTSDQSPTLVARTAAGAAFDVVRRIEVLLDHWGTHPPGVLRTGGLGVRDLKTAALLLHVDEREAALLVDVAASASLLAPGSVGETECWLPTDAYDAWCRLEAAERWQRVARAWLTSARTPAKVGGKDASGKAVNALAPALVDPHQVDTRTVALHQLAELGPATGLATGTGLPSLVARVRWLRPRRPADQASLVAAAVEEATVLGLVGMGVLSPAGRALLAGDDAAPVLAPLLPEPLDHVLVQGDLTAIAPGPLLPALAARLQQVADIESRGGATVYRFGAGSIRRGLDAGWSAAEIHTFLASVSRTPVPQPLTYLVDDTARTYGTVRVGYAEAFLRSDDEAALAHLVADPKAASLGLRLLAPTVVISTAPIDVLLSRLRELGLAPVVEASDGSVHVARPDALRARTPKAAPSGRDAAREAAQVTAAVAAVRAGDRVASSRGRDVIANTPAGALAALRAAIEGRTSVVIEYLDNHGTRSERIVDPRRVEGGQLTAYDHRSEDERSFAVHRIGSVRPTD</sequence>
<keyword evidence="4" id="KW-1185">Reference proteome</keyword>
<dbReference type="InterPro" id="IPR032830">
    <property type="entry name" value="XPB/Ssl2_N"/>
</dbReference>
<dbReference type="Pfam" id="PF13625">
    <property type="entry name" value="Helicase_C_3"/>
    <property type="match status" value="1"/>
</dbReference>
<keyword evidence="3" id="KW-0347">Helicase</keyword>
<dbReference type="RefSeq" id="WP_305027135.1">
    <property type="nucleotide sequence ID" value="NZ_JAUQTA010000001.1"/>
</dbReference>
<organism evidence="3 4">
    <name type="scientific">Nocardioides jiangxiensis</name>
    <dbReference type="NCBI Taxonomy" id="3064524"/>
    <lineage>
        <taxon>Bacteria</taxon>
        <taxon>Bacillati</taxon>
        <taxon>Actinomycetota</taxon>
        <taxon>Actinomycetes</taxon>
        <taxon>Propionibacteriales</taxon>
        <taxon>Nocardioidaceae</taxon>
        <taxon>Nocardioides</taxon>
    </lineage>
</organism>
<evidence type="ECO:0000259" key="2">
    <source>
        <dbReference type="Pfam" id="PF13625"/>
    </source>
</evidence>
<keyword evidence="3" id="KW-0547">Nucleotide-binding</keyword>
<feature type="domain" description="WYL" evidence="1">
    <location>
        <begin position="582"/>
        <end position="644"/>
    </location>
</feature>
<gene>
    <name evidence="3" type="ORF">Q5722_05135</name>
</gene>
<evidence type="ECO:0000313" key="4">
    <source>
        <dbReference type="Proteomes" id="UP001233314"/>
    </source>
</evidence>
<name>A0ABT9B032_9ACTN</name>
<dbReference type="Proteomes" id="UP001233314">
    <property type="component" value="Unassembled WGS sequence"/>
</dbReference>
<dbReference type="Pfam" id="PF13280">
    <property type="entry name" value="WYL"/>
    <property type="match status" value="1"/>
</dbReference>
<proteinExistence type="predicted"/>
<dbReference type="PROSITE" id="PS52050">
    <property type="entry name" value="WYL"/>
    <property type="match status" value="1"/>
</dbReference>
<evidence type="ECO:0000313" key="3">
    <source>
        <dbReference type="EMBL" id="MDO7867750.1"/>
    </source>
</evidence>
<dbReference type="InterPro" id="IPR026881">
    <property type="entry name" value="WYL_dom"/>
</dbReference>
<dbReference type="EMBL" id="JAUQTA010000001">
    <property type="protein sequence ID" value="MDO7867750.1"/>
    <property type="molecule type" value="Genomic_DNA"/>
</dbReference>
<keyword evidence="3" id="KW-0378">Hydrolase</keyword>
<keyword evidence="3" id="KW-0067">ATP-binding</keyword>
<reference evidence="3 4" key="1">
    <citation type="submission" date="2023-07" db="EMBL/GenBank/DDBJ databases">
        <title>Nocardioides sp. nov WY-20 isolated from soil.</title>
        <authorList>
            <person name="Liu B."/>
            <person name="Wan Y."/>
        </authorList>
    </citation>
    <scope>NUCLEOTIDE SEQUENCE [LARGE SCALE GENOMIC DNA]</scope>
    <source>
        <strain evidence="3 4">WY-20</strain>
    </source>
</reference>
<accession>A0ABT9B032</accession>
<comment type="caution">
    <text evidence="3">The sequence shown here is derived from an EMBL/GenBank/DDBJ whole genome shotgun (WGS) entry which is preliminary data.</text>
</comment>
<evidence type="ECO:0000259" key="1">
    <source>
        <dbReference type="Pfam" id="PF13280"/>
    </source>
</evidence>
<feature type="domain" description="Helicase XPB/Ssl2 N-terminal" evidence="2">
    <location>
        <begin position="369"/>
        <end position="490"/>
    </location>
</feature>